<evidence type="ECO:0000256" key="1">
    <source>
        <dbReference type="ARBA" id="ARBA00022676"/>
    </source>
</evidence>
<accession>A0A7S9RQP4</accession>
<evidence type="ECO:0000313" key="3">
    <source>
        <dbReference type="EMBL" id="QPH96167.1"/>
    </source>
</evidence>
<gene>
    <name evidence="3" type="ORF">CVT08_02420</name>
</gene>
<name>A0A7S9RQP4_9BACT</name>
<dbReference type="GO" id="GO:0009244">
    <property type="term" value="P:lipopolysaccharide core region biosynthetic process"/>
    <property type="evidence" value="ECO:0007669"/>
    <property type="project" value="TreeGrafter"/>
</dbReference>
<dbReference type="SUPFAM" id="SSF53756">
    <property type="entry name" value="UDP-Glycosyltransferase/glycogen phosphorylase"/>
    <property type="match status" value="1"/>
</dbReference>
<dbReference type="PANTHER" id="PTHR30160:SF7">
    <property type="entry name" value="ADP-HEPTOSE--LPS HEPTOSYLTRANSFERASE 2"/>
    <property type="match status" value="1"/>
</dbReference>
<dbReference type="Proteomes" id="UP000594707">
    <property type="component" value="Chromosome"/>
</dbReference>
<reference evidence="3 4" key="1">
    <citation type="journal article" date="2018" name="Emerg. Microbes Infect.">
        <title>Genomic analysis of oral Campylobacter concisus strains identified a potential bacterial molecular marker associated with active Crohn's disease.</title>
        <authorList>
            <person name="Liu F."/>
            <person name="Ma R."/>
            <person name="Tay C.Y.A."/>
            <person name="Octavia S."/>
            <person name="Lan R."/>
            <person name="Chung H.K.L."/>
            <person name="Riordan S.M."/>
            <person name="Grimm M.C."/>
            <person name="Leong R.W."/>
            <person name="Tanaka M.M."/>
            <person name="Connor S."/>
            <person name="Zhang L."/>
        </authorList>
    </citation>
    <scope>NUCLEOTIDE SEQUENCE [LARGE SCALE GENOMIC DNA]</scope>
    <source>
        <strain evidence="3 4">P13UCO-S1</strain>
    </source>
</reference>
<dbReference type="InterPro" id="IPR051199">
    <property type="entry name" value="LPS_LOS_Heptosyltrfase"/>
</dbReference>
<dbReference type="GO" id="GO:0005829">
    <property type="term" value="C:cytosol"/>
    <property type="evidence" value="ECO:0007669"/>
    <property type="project" value="TreeGrafter"/>
</dbReference>
<keyword evidence="2 3" id="KW-0808">Transferase</keyword>
<keyword evidence="1" id="KW-0328">Glycosyltransferase</keyword>
<dbReference type="AlphaFoldDB" id="A0A7S9RQP4"/>
<dbReference type="GO" id="GO:0008713">
    <property type="term" value="F:ADP-heptose-lipopolysaccharide heptosyltransferase activity"/>
    <property type="evidence" value="ECO:0007669"/>
    <property type="project" value="TreeGrafter"/>
</dbReference>
<sequence>MFYLLQYLFFYPILKFISFFRKPSDKILIIQTAKIGDYANSTIIFEPLSKFDILLDEINLAFAKHDNRIDKIFIINDIKKKKTSKLRLAFALFKQNYKDVYILMPNSLNLFLARCTLSKNIVTIKHYATSSSFALLSFGMKKISHTLNDLTLLTYLKMIDINELKFEKQLQKPLQVPSENIIKSDKFKIGISLSAGNKMKTPPNQTWNKILQIFSKFDCEIYIFGVGDENRLLEKLILECEKRNSFEGLKFISMIDKIKLEELPFYLSQMQLYISSDTGNYYVADSVHTPTICLMGPCFASEQRGVFDSLIINSALAPISSVFKTVRNIDASSFFELSKDDLEKIERFVKDHYISHQRCEYNYPN</sequence>
<dbReference type="EMBL" id="CP060705">
    <property type="protein sequence ID" value="QPH96167.1"/>
    <property type="molecule type" value="Genomic_DNA"/>
</dbReference>
<dbReference type="Pfam" id="PF01075">
    <property type="entry name" value="Glyco_transf_9"/>
    <property type="match status" value="1"/>
</dbReference>
<dbReference type="PANTHER" id="PTHR30160">
    <property type="entry name" value="TETRAACYLDISACCHARIDE 4'-KINASE-RELATED"/>
    <property type="match status" value="1"/>
</dbReference>
<evidence type="ECO:0000256" key="2">
    <source>
        <dbReference type="ARBA" id="ARBA00022679"/>
    </source>
</evidence>
<protein>
    <submittedName>
        <fullName evidence="3">Lipopolysaccharide heptosyltransferase family protein</fullName>
    </submittedName>
</protein>
<dbReference type="Gene3D" id="3.40.50.2000">
    <property type="entry name" value="Glycogen Phosphorylase B"/>
    <property type="match status" value="2"/>
</dbReference>
<evidence type="ECO:0000313" key="4">
    <source>
        <dbReference type="Proteomes" id="UP000594707"/>
    </source>
</evidence>
<proteinExistence type="predicted"/>
<dbReference type="InterPro" id="IPR002201">
    <property type="entry name" value="Glyco_trans_9"/>
</dbReference>
<organism evidence="3 4">
    <name type="scientific">Campylobacter concisus</name>
    <dbReference type="NCBI Taxonomy" id="199"/>
    <lineage>
        <taxon>Bacteria</taxon>
        <taxon>Pseudomonadati</taxon>
        <taxon>Campylobacterota</taxon>
        <taxon>Epsilonproteobacteria</taxon>
        <taxon>Campylobacterales</taxon>
        <taxon>Campylobacteraceae</taxon>
        <taxon>Campylobacter</taxon>
    </lineage>
</organism>
<dbReference type="RefSeq" id="WP_107856606.1">
    <property type="nucleotide sequence ID" value="NZ_CP060705.1"/>
</dbReference>